<proteinExistence type="predicted"/>
<keyword evidence="3" id="KW-1185">Reference proteome</keyword>
<accession>A0ABU4V8Q0</accession>
<feature type="compositionally biased region" description="Polar residues" evidence="1">
    <location>
        <begin position="1"/>
        <end position="39"/>
    </location>
</feature>
<evidence type="ECO:0000256" key="1">
    <source>
        <dbReference type="SAM" id="MobiDB-lite"/>
    </source>
</evidence>
<name>A0ABU4V8Q0_9PSEU</name>
<feature type="region of interest" description="Disordered" evidence="1">
    <location>
        <begin position="1"/>
        <end position="79"/>
    </location>
</feature>
<evidence type="ECO:0000313" key="3">
    <source>
        <dbReference type="Proteomes" id="UP001285352"/>
    </source>
</evidence>
<dbReference type="EMBL" id="JAXAVU010000014">
    <property type="protein sequence ID" value="MDX8147870.1"/>
    <property type="molecule type" value="Genomic_DNA"/>
</dbReference>
<evidence type="ECO:0000313" key="2">
    <source>
        <dbReference type="EMBL" id="MDX8147870.1"/>
    </source>
</evidence>
<comment type="caution">
    <text evidence="2">The sequence shown here is derived from an EMBL/GenBank/DDBJ whole genome shotgun (WGS) entry which is preliminary data.</text>
</comment>
<dbReference type="Proteomes" id="UP001285352">
    <property type="component" value="Unassembled WGS sequence"/>
</dbReference>
<reference evidence="2 3" key="1">
    <citation type="submission" date="2023-11" db="EMBL/GenBank/DDBJ databases">
        <title>Lentzea sokolovensis, sp. nov., Lentzea kristufkii, sp. nov., and Lentzea miocenensis, sp. nov., rare actinobacteria from Sokolov Coal Basin, Miocene lacustrine sediment, Czech Republic.</title>
        <authorList>
            <person name="Lara A."/>
            <person name="Kotroba L."/>
            <person name="Nouioui I."/>
            <person name="Neumann-Schaal M."/>
            <person name="Mast Y."/>
            <person name="Chronakova A."/>
        </authorList>
    </citation>
    <scope>NUCLEOTIDE SEQUENCE [LARGE SCALE GENOMIC DNA]</scope>
    <source>
        <strain evidence="2 3">BCCO 10_0061</strain>
    </source>
</reference>
<dbReference type="RefSeq" id="WP_319979909.1">
    <property type="nucleotide sequence ID" value="NZ_JAXAVU010000014.1"/>
</dbReference>
<reference evidence="2 3" key="2">
    <citation type="submission" date="2023-11" db="EMBL/GenBank/DDBJ databases">
        <authorList>
            <person name="Lara A.C."/>
            <person name="Chronakova A."/>
        </authorList>
    </citation>
    <scope>NUCLEOTIDE SEQUENCE [LARGE SCALE GENOMIC DNA]</scope>
    <source>
        <strain evidence="2 3">BCCO 10_0061</strain>
    </source>
</reference>
<protein>
    <submittedName>
        <fullName evidence="2">Uncharacterized protein</fullName>
    </submittedName>
</protein>
<organism evidence="2 3">
    <name type="scientific">Lentzea sokolovensis</name>
    <dbReference type="NCBI Taxonomy" id="3095429"/>
    <lineage>
        <taxon>Bacteria</taxon>
        <taxon>Bacillati</taxon>
        <taxon>Actinomycetota</taxon>
        <taxon>Actinomycetes</taxon>
        <taxon>Pseudonocardiales</taxon>
        <taxon>Pseudonocardiaceae</taxon>
        <taxon>Lentzea</taxon>
    </lineage>
</organism>
<gene>
    <name evidence="2" type="ORF">SK854_37560</name>
</gene>
<sequence>MTGSSVGALSQSAWPSSSTEAGPNSSARWRSSGRSNSRTKALPRSTRFSDHSDSPMIRAMASRRAAGHRAPSAGSNRGR</sequence>